<reference evidence="2 3" key="1">
    <citation type="submission" date="2015-01" db="EMBL/GenBank/DDBJ databases">
        <authorList>
            <person name="Filippidou S."/>
            <person name="Jeanneret N."/>
            <person name="Russel-Delif L."/>
            <person name="Junier T."/>
            <person name="Wunderlin T."/>
            <person name="Molina V."/>
            <person name="Johnson S.L."/>
            <person name="Davenport K.W."/>
            <person name="Chain P.S."/>
            <person name="Dorador C."/>
            <person name="Junier P."/>
        </authorList>
    </citation>
    <scope>NUCLEOTIDE SEQUENCE [LARGE SCALE GENOMIC DNA]</scope>
    <source>
        <strain evidence="2 3">Et7/4</strain>
    </source>
</reference>
<dbReference type="EMBL" id="JYBP01000003">
    <property type="protein sequence ID" value="KJE28098.1"/>
    <property type="molecule type" value="Genomic_DNA"/>
</dbReference>
<dbReference type="RefSeq" id="WP_044731116.1">
    <property type="nucleotide sequence ID" value="NZ_JYBP01000003.1"/>
</dbReference>
<feature type="domain" description="Methyltransferase type 11" evidence="1">
    <location>
        <begin position="42"/>
        <end position="137"/>
    </location>
</feature>
<sequence length="189" mass="21457">MAGHRFHYEHAERLLDPKRKEWIDPQQAISVLSVQSDDAVADLGAGNGYFTIPLAQATNGKVYAVDVQPEMIQLLKKRAQQFAITNIEYQVADVASTALPSHSMDKGIMAFVFHEVERKEAAIDEIRRVMKPNGQFLLIEWEAIESEMGPPLHERIPSDELFSYVKQKAGNVELVRFHPAVYGLLIRWE</sequence>
<gene>
    <name evidence="2" type="ORF">LG52_948</name>
</gene>
<dbReference type="SUPFAM" id="SSF53335">
    <property type="entry name" value="S-adenosyl-L-methionine-dependent methyltransferases"/>
    <property type="match status" value="1"/>
</dbReference>
<evidence type="ECO:0000259" key="1">
    <source>
        <dbReference type="Pfam" id="PF08241"/>
    </source>
</evidence>
<accession>A0A0D8BV91</accession>
<dbReference type="GO" id="GO:0008757">
    <property type="term" value="F:S-adenosylmethionine-dependent methyltransferase activity"/>
    <property type="evidence" value="ECO:0007669"/>
    <property type="project" value="InterPro"/>
</dbReference>
<dbReference type="Proteomes" id="UP000032522">
    <property type="component" value="Unassembled WGS sequence"/>
</dbReference>
<proteinExistence type="predicted"/>
<dbReference type="PATRIC" id="fig|1462.6.peg.1113"/>
<comment type="caution">
    <text evidence="2">The sequence shown here is derived from an EMBL/GenBank/DDBJ whole genome shotgun (WGS) entry which is preliminary data.</text>
</comment>
<dbReference type="InterPro" id="IPR013216">
    <property type="entry name" value="Methyltransf_11"/>
</dbReference>
<organism evidence="2 3">
    <name type="scientific">Geobacillus kaustophilus</name>
    <dbReference type="NCBI Taxonomy" id="1462"/>
    <lineage>
        <taxon>Bacteria</taxon>
        <taxon>Bacillati</taxon>
        <taxon>Bacillota</taxon>
        <taxon>Bacilli</taxon>
        <taxon>Bacillales</taxon>
        <taxon>Anoxybacillaceae</taxon>
        <taxon>Geobacillus</taxon>
        <taxon>Geobacillus thermoleovorans group</taxon>
    </lineage>
</organism>
<dbReference type="PANTHER" id="PTHR43591:SF24">
    <property type="entry name" value="2-METHOXY-6-POLYPRENYL-1,4-BENZOQUINOL METHYLASE, MITOCHONDRIAL"/>
    <property type="match status" value="1"/>
</dbReference>
<dbReference type="Pfam" id="PF08241">
    <property type="entry name" value="Methyltransf_11"/>
    <property type="match status" value="1"/>
</dbReference>
<evidence type="ECO:0000313" key="2">
    <source>
        <dbReference type="EMBL" id="KJE28098.1"/>
    </source>
</evidence>
<dbReference type="CDD" id="cd02440">
    <property type="entry name" value="AdoMet_MTases"/>
    <property type="match status" value="1"/>
</dbReference>
<dbReference type="Gene3D" id="3.40.50.150">
    <property type="entry name" value="Vaccinia Virus protein VP39"/>
    <property type="match status" value="1"/>
</dbReference>
<dbReference type="PANTHER" id="PTHR43591">
    <property type="entry name" value="METHYLTRANSFERASE"/>
    <property type="match status" value="1"/>
</dbReference>
<dbReference type="OrthoDB" id="9784101at2"/>
<evidence type="ECO:0000313" key="3">
    <source>
        <dbReference type="Proteomes" id="UP000032522"/>
    </source>
</evidence>
<dbReference type="InterPro" id="IPR029063">
    <property type="entry name" value="SAM-dependent_MTases_sf"/>
</dbReference>
<name>A0A0D8BV91_GEOKU</name>
<dbReference type="AlphaFoldDB" id="A0A0D8BV91"/>
<protein>
    <submittedName>
        <fullName evidence="2">Met-10+ like-family protein</fullName>
    </submittedName>
</protein>